<gene>
    <name evidence="1" type="ORF">B4N89_20840</name>
</gene>
<dbReference type="Gene3D" id="1.10.260.40">
    <property type="entry name" value="lambda repressor-like DNA-binding domains"/>
    <property type="match status" value="1"/>
</dbReference>
<dbReference type="AlphaFoldDB" id="A0A1T3P2E0"/>
<reference evidence="1 2" key="1">
    <citation type="submission" date="2017-03" db="EMBL/GenBank/DDBJ databases">
        <title>Draft genome sequence of Streptomyces scabrisporus NF3, endophyte isolated from Amphipterygium adstringens.</title>
        <authorList>
            <person name="Vazquez M."/>
            <person name="Ceapa C.D."/>
            <person name="Rodriguez Luna D."/>
            <person name="Sanchez Esquivel S."/>
        </authorList>
    </citation>
    <scope>NUCLEOTIDE SEQUENCE [LARGE SCALE GENOMIC DNA]</scope>
    <source>
        <strain evidence="1 2">NF3</strain>
    </source>
</reference>
<protein>
    <submittedName>
        <fullName evidence="1">Uncharacterized protein</fullName>
    </submittedName>
</protein>
<comment type="caution">
    <text evidence="1">The sequence shown here is derived from an EMBL/GenBank/DDBJ whole genome shotgun (WGS) entry which is preliminary data.</text>
</comment>
<proteinExistence type="predicted"/>
<accession>A0A1T3P2E0</accession>
<name>A0A1T3P2E0_9ACTN</name>
<dbReference type="STRING" id="159449.B4N89_20840"/>
<dbReference type="GO" id="GO:0003677">
    <property type="term" value="F:DNA binding"/>
    <property type="evidence" value="ECO:0007669"/>
    <property type="project" value="InterPro"/>
</dbReference>
<dbReference type="InterPro" id="IPR010982">
    <property type="entry name" value="Lambda_DNA-bd_dom_sf"/>
</dbReference>
<organism evidence="1 2">
    <name type="scientific">Embleya scabrispora</name>
    <dbReference type="NCBI Taxonomy" id="159449"/>
    <lineage>
        <taxon>Bacteria</taxon>
        <taxon>Bacillati</taxon>
        <taxon>Actinomycetota</taxon>
        <taxon>Actinomycetes</taxon>
        <taxon>Kitasatosporales</taxon>
        <taxon>Streptomycetaceae</taxon>
        <taxon>Embleya</taxon>
    </lineage>
</organism>
<evidence type="ECO:0000313" key="2">
    <source>
        <dbReference type="Proteomes" id="UP000190037"/>
    </source>
</evidence>
<dbReference type="OrthoDB" id="4198012at2"/>
<keyword evidence="2" id="KW-1185">Reference proteome</keyword>
<evidence type="ECO:0000313" key="1">
    <source>
        <dbReference type="EMBL" id="OPC83060.1"/>
    </source>
</evidence>
<sequence length="127" mass="13917">MIRVATERDDLSRLVREAHDAGASYGEIAQRAVDPESGETLSKPYIARLAHGQVDNPPRASMLRALAAGLRLPVSVVKAAAAAQWMEYVATGLTGYGDDVRIIVAHLGDMSEDEVARFRRLVESWRE</sequence>
<dbReference type="Proteomes" id="UP000190037">
    <property type="component" value="Unassembled WGS sequence"/>
</dbReference>
<dbReference type="RefSeq" id="WP_143658045.1">
    <property type="nucleotide sequence ID" value="NZ_MWQN01000001.1"/>
</dbReference>
<dbReference type="EMBL" id="MWQN01000001">
    <property type="protein sequence ID" value="OPC83060.1"/>
    <property type="molecule type" value="Genomic_DNA"/>
</dbReference>